<gene>
    <name evidence="2" type="ORF">K452DRAFT_237225</name>
</gene>
<feature type="non-terminal residue" evidence="2">
    <location>
        <position position="479"/>
    </location>
</feature>
<evidence type="ECO:0000313" key="2">
    <source>
        <dbReference type="EMBL" id="KAF2136609.1"/>
    </source>
</evidence>
<dbReference type="GeneID" id="54295065"/>
<dbReference type="OrthoDB" id="5362512at2759"/>
<evidence type="ECO:0000259" key="1">
    <source>
        <dbReference type="Pfam" id="PF06985"/>
    </source>
</evidence>
<protein>
    <recommendedName>
        <fullName evidence="1">Heterokaryon incompatibility domain-containing protein</fullName>
    </recommendedName>
</protein>
<keyword evidence="3" id="KW-1185">Reference proteome</keyword>
<name>A0A6A6AXE8_9PEZI</name>
<dbReference type="PANTHER" id="PTHR33112">
    <property type="entry name" value="DOMAIN PROTEIN, PUTATIVE-RELATED"/>
    <property type="match status" value="1"/>
</dbReference>
<sequence length="479" mass="54495">MHSGIDVKYLSEEQFLEPHREITGQIYRVQLADFTESLSLPCHFCTIAKEYLPSALPAETYGIEIAFHAFLPLVNRTYIRVHDAPTFIRSLRNSPIFQNPAFEDSKEVSSFQHASCTSSEAHEGLARHWTDECREKHKDCKIRADRKSFIPTRLLQMDDKHPDTIRLHLTSPEETDSEYATLSHCWGGAKNITQLTTKTEADLTSGIPFNTLPRNFQDAILITRSLGLHYLWVDSLCIKQDSVEDWRKEASRMASVYENAYVTIAAAAGPDPHYGCYSTRDVILQSPLHIPSEDPKKELYIVPPWNVTRNKTSLVGKSSLLTRGWVFQEMILSPRILLFCRDGLAWSCRTGDASDVAPWGNVPGYGSDGRPRSIATPTLYHAVLEAAEKVHTPQDRDGKIEFSELWLSLVKQYTERNLTFGKDRFIAFSAIAQNIKGHSGFKYTAGLWEDTLPYDLLWVPQNPENTKRPEIYQAPSWSW</sequence>
<feature type="domain" description="Heterokaryon incompatibility" evidence="1">
    <location>
        <begin position="179"/>
        <end position="329"/>
    </location>
</feature>
<proteinExistence type="predicted"/>
<dbReference type="Proteomes" id="UP000799438">
    <property type="component" value="Unassembled WGS sequence"/>
</dbReference>
<accession>A0A6A6AXE8</accession>
<dbReference type="InterPro" id="IPR010730">
    <property type="entry name" value="HET"/>
</dbReference>
<evidence type="ECO:0000313" key="3">
    <source>
        <dbReference type="Proteomes" id="UP000799438"/>
    </source>
</evidence>
<dbReference type="RefSeq" id="XP_033392327.1">
    <property type="nucleotide sequence ID" value="XM_033537569.1"/>
</dbReference>
<dbReference type="AlphaFoldDB" id="A0A6A6AXE8"/>
<dbReference type="Pfam" id="PF06985">
    <property type="entry name" value="HET"/>
    <property type="match status" value="1"/>
</dbReference>
<organism evidence="2 3">
    <name type="scientific">Aplosporella prunicola CBS 121167</name>
    <dbReference type="NCBI Taxonomy" id="1176127"/>
    <lineage>
        <taxon>Eukaryota</taxon>
        <taxon>Fungi</taxon>
        <taxon>Dikarya</taxon>
        <taxon>Ascomycota</taxon>
        <taxon>Pezizomycotina</taxon>
        <taxon>Dothideomycetes</taxon>
        <taxon>Dothideomycetes incertae sedis</taxon>
        <taxon>Botryosphaeriales</taxon>
        <taxon>Aplosporellaceae</taxon>
        <taxon>Aplosporella</taxon>
    </lineage>
</organism>
<dbReference type="PANTHER" id="PTHR33112:SF8">
    <property type="entry name" value="HETEROKARYON INCOMPATIBILITY DOMAIN-CONTAINING PROTEIN"/>
    <property type="match status" value="1"/>
</dbReference>
<reference evidence="2" key="1">
    <citation type="journal article" date="2020" name="Stud. Mycol.">
        <title>101 Dothideomycetes genomes: a test case for predicting lifestyles and emergence of pathogens.</title>
        <authorList>
            <person name="Haridas S."/>
            <person name="Albert R."/>
            <person name="Binder M."/>
            <person name="Bloem J."/>
            <person name="Labutti K."/>
            <person name="Salamov A."/>
            <person name="Andreopoulos B."/>
            <person name="Baker S."/>
            <person name="Barry K."/>
            <person name="Bills G."/>
            <person name="Bluhm B."/>
            <person name="Cannon C."/>
            <person name="Castanera R."/>
            <person name="Culley D."/>
            <person name="Daum C."/>
            <person name="Ezra D."/>
            <person name="Gonzalez J."/>
            <person name="Henrissat B."/>
            <person name="Kuo A."/>
            <person name="Liang C."/>
            <person name="Lipzen A."/>
            <person name="Lutzoni F."/>
            <person name="Magnuson J."/>
            <person name="Mondo S."/>
            <person name="Nolan M."/>
            <person name="Ohm R."/>
            <person name="Pangilinan J."/>
            <person name="Park H.-J."/>
            <person name="Ramirez L."/>
            <person name="Alfaro M."/>
            <person name="Sun H."/>
            <person name="Tritt A."/>
            <person name="Yoshinaga Y."/>
            <person name="Zwiers L.-H."/>
            <person name="Turgeon B."/>
            <person name="Goodwin S."/>
            <person name="Spatafora J."/>
            <person name="Crous P."/>
            <person name="Grigoriev I."/>
        </authorList>
    </citation>
    <scope>NUCLEOTIDE SEQUENCE</scope>
    <source>
        <strain evidence="2">CBS 121167</strain>
    </source>
</reference>
<dbReference type="EMBL" id="ML995516">
    <property type="protein sequence ID" value="KAF2136609.1"/>
    <property type="molecule type" value="Genomic_DNA"/>
</dbReference>